<accession>A0A067MF48</accession>
<dbReference type="HOGENOM" id="CLU_2855781_0_0_1"/>
<proteinExistence type="predicted"/>
<feature type="non-terminal residue" evidence="1">
    <location>
        <position position="65"/>
    </location>
</feature>
<dbReference type="OrthoDB" id="1368803at2759"/>
<sequence>MQIVTSCLKAVAKIYAMGKNPDAHLTSSIDSSFIRAQRDQWDKRVLLLYGDIWTIDVPESAAIIV</sequence>
<gene>
    <name evidence="1" type="ORF">BOTBODRAFT_32841</name>
</gene>
<organism evidence="1 2">
    <name type="scientific">Botryobasidium botryosum (strain FD-172 SS1)</name>
    <dbReference type="NCBI Taxonomy" id="930990"/>
    <lineage>
        <taxon>Eukaryota</taxon>
        <taxon>Fungi</taxon>
        <taxon>Dikarya</taxon>
        <taxon>Basidiomycota</taxon>
        <taxon>Agaricomycotina</taxon>
        <taxon>Agaricomycetes</taxon>
        <taxon>Cantharellales</taxon>
        <taxon>Botryobasidiaceae</taxon>
        <taxon>Botryobasidium</taxon>
    </lineage>
</organism>
<evidence type="ECO:0000313" key="2">
    <source>
        <dbReference type="Proteomes" id="UP000027195"/>
    </source>
</evidence>
<evidence type="ECO:0000313" key="1">
    <source>
        <dbReference type="EMBL" id="KDQ14378.1"/>
    </source>
</evidence>
<keyword evidence="2" id="KW-1185">Reference proteome</keyword>
<dbReference type="InParanoid" id="A0A067MF48"/>
<dbReference type="Proteomes" id="UP000027195">
    <property type="component" value="Unassembled WGS sequence"/>
</dbReference>
<dbReference type="AlphaFoldDB" id="A0A067MF48"/>
<protein>
    <submittedName>
        <fullName evidence="1">Uncharacterized protein</fullName>
    </submittedName>
</protein>
<dbReference type="EMBL" id="KL198038">
    <property type="protein sequence ID" value="KDQ14378.1"/>
    <property type="molecule type" value="Genomic_DNA"/>
</dbReference>
<name>A0A067MF48_BOTB1</name>
<reference evidence="2" key="1">
    <citation type="journal article" date="2014" name="Proc. Natl. Acad. Sci. U.S.A.">
        <title>Extensive sampling of basidiomycete genomes demonstrates inadequacy of the white-rot/brown-rot paradigm for wood decay fungi.</title>
        <authorList>
            <person name="Riley R."/>
            <person name="Salamov A.A."/>
            <person name="Brown D.W."/>
            <person name="Nagy L.G."/>
            <person name="Floudas D."/>
            <person name="Held B.W."/>
            <person name="Levasseur A."/>
            <person name="Lombard V."/>
            <person name="Morin E."/>
            <person name="Otillar R."/>
            <person name="Lindquist E.A."/>
            <person name="Sun H."/>
            <person name="LaButti K.M."/>
            <person name="Schmutz J."/>
            <person name="Jabbour D."/>
            <person name="Luo H."/>
            <person name="Baker S.E."/>
            <person name="Pisabarro A.G."/>
            <person name="Walton J.D."/>
            <person name="Blanchette R.A."/>
            <person name="Henrissat B."/>
            <person name="Martin F."/>
            <person name="Cullen D."/>
            <person name="Hibbett D.S."/>
            <person name="Grigoriev I.V."/>
        </authorList>
    </citation>
    <scope>NUCLEOTIDE SEQUENCE [LARGE SCALE GENOMIC DNA]</scope>
    <source>
        <strain evidence="2">FD-172 SS1</strain>
    </source>
</reference>